<dbReference type="SUPFAM" id="SSF54928">
    <property type="entry name" value="RNA-binding domain, RBD"/>
    <property type="match status" value="1"/>
</dbReference>
<accession>A0A8H4JSX1</accession>
<dbReference type="AlphaFoldDB" id="A0A8H4JSX1"/>
<evidence type="ECO:0000313" key="2">
    <source>
        <dbReference type="Proteomes" id="UP000536711"/>
    </source>
</evidence>
<dbReference type="GO" id="GO:0003676">
    <property type="term" value="F:nucleic acid binding"/>
    <property type="evidence" value="ECO:0007669"/>
    <property type="project" value="InterPro"/>
</dbReference>
<evidence type="ECO:0000313" key="1">
    <source>
        <dbReference type="EMBL" id="KAF4436498.1"/>
    </source>
</evidence>
<proteinExistence type="predicted"/>
<dbReference type="OrthoDB" id="2935572at2759"/>
<comment type="caution">
    <text evidence="1">The sequence shown here is derived from an EMBL/GenBank/DDBJ whole genome shotgun (WGS) entry which is preliminary data.</text>
</comment>
<name>A0A8H4JSX1_9HYPO</name>
<reference evidence="1 2" key="1">
    <citation type="submission" date="2020-01" db="EMBL/GenBank/DDBJ databases">
        <title>Identification and distribution of gene clusters putatively required for synthesis of sphingolipid metabolism inhibitors in phylogenetically diverse species of the filamentous fungus Fusarium.</title>
        <authorList>
            <person name="Kim H.-S."/>
            <person name="Busman M."/>
            <person name="Brown D.W."/>
            <person name="Divon H."/>
            <person name="Uhlig S."/>
            <person name="Proctor R.H."/>
        </authorList>
    </citation>
    <scope>NUCLEOTIDE SEQUENCE [LARGE SCALE GENOMIC DNA]</scope>
    <source>
        <strain evidence="1 2">NRRL 13308</strain>
    </source>
</reference>
<dbReference type="InterPro" id="IPR035979">
    <property type="entry name" value="RBD_domain_sf"/>
</dbReference>
<sequence length="379" mass="42552">MSMNKTQKQDGLEMPVSGPQCVYVPQEKYQSLLAIAHQYVYLRQNLIAQGLNEATVDSLCLQKPAGDAPPYAPEQFKPSPPATFNYREQTSTFSVQSNNPSGCPAEEQGLHLNRSWQPNASYRPSTYPGGSINQKRPEYSHDNKRPVIKEWFERSAQRSVLLLNVPDGITHGDVAAVIRGGPVLEIFLRSKDNTATVSFLHGADACAFIENCRTAGLYIKDRKIHTEWSDYHFTLSGRVAHHIRKGGSRNFVIRKRDPNLTIQAICDDLEHIHNLHVISIEFEKDSCFISTNAVHGAIYARTCLQSRVASRIEWYADECAQPFQRISSAFRAPVPDVKPQRGVIPAHPSRKDLMGNRFQLLDLSDSERSNVDDSSVDSF</sequence>
<protein>
    <submittedName>
        <fullName evidence="1">RNA binding Nrd1</fullName>
    </submittedName>
</protein>
<organism evidence="1 2">
    <name type="scientific">Fusarium acutatum</name>
    <dbReference type="NCBI Taxonomy" id="78861"/>
    <lineage>
        <taxon>Eukaryota</taxon>
        <taxon>Fungi</taxon>
        <taxon>Dikarya</taxon>
        <taxon>Ascomycota</taxon>
        <taxon>Pezizomycotina</taxon>
        <taxon>Sordariomycetes</taxon>
        <taxon>Hypocreomycetidae</taxon>
        <taxon>Hypocreales</taxon>
        <taxon>Nectriaceae</taxon>
        <taxon>Fusarium</taxon>
        <taxon>Fusarium fujikuroi species complex</taxon>
    </lineage>
</organism>
<dbReference type="CDD" id="cd12261">
    <property type="entry name" value="RRM1_3_MRN1"/>
    <property type="match status" value="1"/>
</dbReference>
<dbReference type="Proteomes" id="UP000536711">
    <property type="component" value="Unassembled WGS sequence"/>
</dbReference>
<keyword evidence="2" id="KW-1185">Reference proteome</keyword>
<dbReference type="EMBL" id="JAADJF010000145">
    <property type="protein sequence ID" value="KAF4436498.1"/>
    <property type="molecule type" value="Genomic_DNA"/>
</dbReference>
<gene>
    <name evidence="1" type="ORF">FACUT_6396</name>
</gene>